<evidence type="ECO:0000313" key="9">
    <source>
        <dbReference type="Proteomes" id="UP000050580"/>
    </source>
</evidence>
<dbReference type="NCBIfam" id="TIGR00536">
    <property type="entry name" value="hemK_fam"/>
    <property type="match status" value="1"/>
</dbReference>
<dbReference type="CDD" id="cd02440">
    <property type="entry name" value="AdoMet_MTases"/>
    <property type="match status" value="1"/>
</dbReference>
<dbReference type="InterPro" id="IPR040758">
    <property type="entry name" value="PrmC_N"/>
</dbReference>
<dbReference type="InterPro" id="IPR050320">
    <property type="entry name" value="N5-glutamine_MTase"/>
</dbReference>
<dbReference type="PATRIC" id="fig|1610491.3.peg.2796"/>
<dbReference type="OrthoDB" id="9800643at2"/>
<dbReference type="PROSITE" id="PS00092">
    <property type="entry name" value="N6_MTASE"/>
    <property type="match status" value="1"/>
</dbReference>
<dbReference type="InterPro" id="IPR029063">
    <property type="entry name" value="SAM-dependent_MTases_sf"/>
</dbReference>
<dbReference type="Pfam" id="PF17827">
    <property type="entry name" value="PrmC_N"/>
    <property type="match status" value="1"/>
</dbReference>
<comment type="function">
    <text evidence="5">Methylates the class 1 translation termination release factors RF1/PrfA and RF2/PrfB on the glutamine residue of the universally conserved GGQ motif.</text>
</comment>
<keyword evidence="3 5" id="KW-0949">S-adenosyl-L-methionine</keyword>
<dbReference type="EMBL" id="LBNQ01000040">
    <property type="protein sequence ID" value="KKW67001.1"/>
    <property type="molecule type" value="Genomic_DNA"/>
</dbReference>
<dbReference type="InterPro" id="IPR002052">
    <property type="entry name" value="DNA_methylase_N6_adenine_CS"/>
</dbReference>
<reference evidence="8 9" key="1">
    <citation type="submission" date="2015-05" db="EMBL/GenBank/DDBJ databases">
        <title>Draft genome sequence of Lampropedia sp. CT6, isolated from the microbial mat of a hot water spring, located at Manikaran, India.</title>
        <authorList>
            <person name="Tripathi C."/>
            <person name="Rani P."/>
            <person name="Mahato N.K."/>
            <person name="Lal R."/>
        </authorList>
    </citation>
    <scope>NUCLEOTIDE SEQUENCE [LARGE SCALE GENOMIC DNA]</scope>
    <source>
        <strain evidence="8 9">CT6</strain>
    </source>
</reference>
<dbReference type="SUPFAM" id="SSF53335">
    <property type="entry name" value="S-adenosyl-L-methionine-dependent methyltransferases"/>
    <property type="match status" value="1"/>
</dbReference>
<dbReference type="Gene3D" id="3.40.50.150">
    <property type="entry name" value="Vaccinia Virus protein VP39"/>
    <property type="match status" value="1"/>
</dbReference>
<proteinExistence type="inferred from homology"/>
<keyword evidence="9" id="KW-1185">Reference proteome</keyword>
<evidence type="ECO:0000256" key="5">
    <source>
        <dbReference type="HAMAP-Rule" id="MF_02126"/>
    </source>
</evidence>
<feature type="binding site" evidence="5">
    <location>
        <position position="150"/>
    </location>
    <ligand>
        <name>S-adenosyl-L-methionine</name>
        <dbReference type="ChEBI" id="CHEBI:59789"/>
    </ligand>
</feature>
<evidence type="ECO:0000256" key="2">
    <source>
        <dbReference type="ARBA" id="ARBA00022679"/>
    </source>
</evidence>
<dbReference type="InterPro" id="IPR019874">
    <property type="entry name" value="RF_methyltr_PrmC"/>
</dbReference>
<accession>A0A0U1PWZ6</accession>
<dbReference type="STRING" id="1610491.AAV94_13160"/>
<evidence type="ECO:0000256" key="3">
    <source>
        <dbReference type="ARBA" id="ARBA00022691"/>
    </source>
</evidence>
<keyword evidence="1 5" id="KW-0489">Methyltransferase</keyword>
<comment type="catalytic activity">
    <reaction evidence="4 5">
        <text>L-glutaminyl-[peptide chain release factor] + S-adenosyl-L-methionine = N(5)-methyl-L-glutaminyl-[peptide chain release factor] + S-adenosyl-L-homocysteine + H(+)</text>
        <dbReference type="Rhea" id="RHEA:42896"/>
        <dbReference type="Rhea" id="RHEA-COMP:10271"/>
        <dbReference type="Rhea" id="RHEA-COMP:10272"/>
        <dbReference type="ChEBI" id="CHEBI:15378"/>
        <dbReference type="ChEBI" id="CHEBI:30011"/>
        <dbReference type="ChEBI" id="CHEBI:57856"/>
        <dbReference type="ChEBI" id="CHEBI:59789"/>
        <dbReference type="ChEBI" id="CHEBI:61891"/>
        <dbReference type="EC" id="2.1.1.297"/>
    </reaction>
</comment>
<feature type="binding site" evidence="5">
    <location>
        <position position="177"/>
    </location>
    <ligand>
        <name>S-adenosyl-L-methionine</name>
        <dbReference type="ChEBI" id="CHEBI:59789"/>
    </ligand>
</feature>
<evidence type="ECO:0000313" key="8">
    <source>
        <dbReference type="EMBL" id="KKW67001.1"/>
    </source>
</evidence>
<feature type="binding site" evidence="5">
    <location>
        <begin position="127"/>
        <end position="131"/>
    </location>
    <ligand>
        <name>S-adenosyl-L-methionine</name>
        <dbReference type="ChEBI" id="CHEBI:59789"/>
    </ligand>
</feature>
<dbReference type="NCBIfam" id="TIGR03534">
    <property type="entry name" value="RF_mod_PrmC"/>
    <property type="match status" value="1"/>
</dbReference>
<dbReference type="EC" id="2.1.1.297" evidence="5"/>
<evidence type="ECO:0000256" key="1">
    <source>
        <dbReference type="ARBA" id="ARBA00022603"/>
    </source>
</evidence>
<sequence>MTVDSSPADEPSVADALRQACQQGLPRLEAQMLLLHALQRSPHERAWLVSHDQEPVATPTLLQYQALVHARLQGSPIAYLTGGREFYGLELHITPDVLDPRPDTEILVDWALELLAGKPAPRVLDLGTGSGAMALAIQHACPHAQVVAVERSPAALQVARTNAARHALPVRFLQGSWLQALEDAGEPGQFAVIVANPPYIADNDVHLAALQHEPRTALVAGDDGLQDLRTIIKQAAFWLQPNGWLLLEHGWQQHDAVRTMLADAGYAQIDFRRDLAGHVRCTGACRPRA</sequence>
<dbReference type="PANTHER" id="PTHR18895:SF74">
    <property type="entry name" value="MTRF1L RELEASE FACTOR GLUTAMINE METHYLTRANSFERASE"/>
    <property type="match status" value="1"/>
</dbReference>
<dbReference type="Pfam" id="PF05175">
    <property type="entry name" value="MTS"/>
    <property type="match status" value="1"/>
</dbReference>
<keyword evidence="2 5" id="KW-0808">Transferase</keyword>
<dbReference type="FunFam" id="3.40.50.150:FF:000053">
    <property type="entry name" value="Release factor glutamine methyltransferase"/>
    <property type="match status" value="1"/>
</dbReference>
<protein>
    <recommendedName>
        <fullName evidence="5">Release factor glutamine methyltransferase</fullName>
        <shortName evidence="5">RF MTase</shortName>
        <ecNumber evidence="5">2.1.1.297</ecNumber>
    </recommendedName>
    <alternativeName>
        <fullName evidence="5">N5-glutamine methyltransferase PrmC</fullName>
    </alternativeName>
    <alternativeName>
        <fullName evidence="5">Protein-(glutamine-N5) MTase PrmC</fullName>
    </alternativeName>
    <alternativeName>
        <fullName evidence="5">Protein-glutamine N-methyltransferase PrmC</fullName>
    </alternativeName>
</protein>
<gene>
    <name evidence="5" type="primary">prmC</name>
    <name evidence="8" type="ORF">AAV94_13160</name>
</gene>
<organism evidence="8 9">
    <name type="scientific">Lampropedia cohaerens</name>
    <dbReference type="NCBI Taxonomy" id="1610491"/>
    <lineage>
        <taxon>Bacteria</taxon>
        <taxon>Pseudomonadati</taxon>
        <taxon>Pseudomonadota</taxon>
        <taxon>Betaproteobacteria</taxon>
        <taxon>Burkholderiales</taxon>
        <taxon>Comamonadaceae</taxon>
        <taxon>Lampropedia</taxon>
    </lineage>
</organism>
<feature type="domain" description="Release factor glutamine methyltransferase N-terminal" evidence="7">
    <location>
        <begin position="16"/>
        <end position="82"/>
    </location>
</feature>
<comment type="similarity">
    <text evidence="5">Belongs to the protein N5-glutamine methyltransferase family. PrmC subfamily.</text>
</comment>
<dbReference type="PANTHER" id="PTHR18895">
    <property type="entry name" value="HEMK METHYLTRANSFERASE"/>
    <property type="match status" value="1"/>
</dbReference>
<dbReference type="GO" id="GO:0032259">
    <property type="term" value="P:methylation"/>
    <property type="evidence" value="ECO:0007669"/>
    <property type="project" value="UniProtKB-KW"/>
</dbReference>
<dbReference type="InterPro" id="IPR007848">
    <property type="entry name" value="Small_mtfrase_dom"/>
</dbReference>
<feature type="binding site" evidence="5">
    <location>
        <position position="196"/>
    </location>
    <ligand>
        <name>S-adenosyl-L-methionine</name>
        <dbReference type="ChEBI" id="CHEBI:59789"/>
    </ligand>
</feature>
<dbReference type="Gene3D" id="1.10.8.10">
    <property type="entry name" value="DNA helicase RuvA subunit, C-terminal domain"/>
    <property type="match status" value="1"/>
</dbReference>
<comment type="caution">
    <text evidence="8">The sequence shown here is derived from an EMBL/GenBank/DDBJ whole genome shotgun (WGS) entry which is preliminary data.</text>
</comment>
<evidence type="ECO:0000256" key="4">
    <source>
        <dbReference type="ARBA" id="ARBA00048391"/>
    </source>
</evidence>
<dbReference type="InterPro" id="IPR004556">
    <property type="entry name" value="HemK-like"/>
</dbReference>
<dbReference type="GO" id="GO:0003676">
    <property type="term" value="F:nucleic acid binding"/>
    <property type="evidence" value="ECO:0007669"/>
    <property type="project" value="InterPro"/>
</dbReference>
<dbReference type="RefSeq" id="WP_046742666.1">
    <property type="nucleotide sequence ID" value="NZ_LBNQ01000040.1"/>
</dbReference>
<evidence type="ECO:0000259" key="6">
    <source>
        <dbReference type="Pfam" id="PF05175"/>
    </source>
</evidence>
<dbReference type="AlphaFoldDB" id="A0A0U1PWZ6"/>
<name>A0A0U1PWZ6_9BURK</name>
<feature type="domain" description="Methyltransferase small" evidence="6">
    <location>
        <begin position="113"/>
        <end position="211"/>
    </location>
</feature>
<feature type="binding site" evidence="5">
    <location>
        <begin position="196"/>
        <end position="199"/>
    </location>
    <ligand>
        <name>substrate</name>
    </ligand>
</feature>
<dbReference type="GO" id="GO:0102559">
    <property type="term" value="F:peptide chain release factor N(5)-glutamine methyltransferase activity"/>
    <property type="evidence" value="ECO:0007669"/>
    <property type="project" value="UniProtKB-EC"/>
</dbReference>
<evidence type="ECO:0000259" key="7">
    <source>
        <dbReference type="Pfam" id="PF17827"/>
    </source>
</evidence>
<dbReference type="Proteomes" id="UP000050580">
    <property type="component" value="Unassembled WGS sequence"/>
</dbReference>
<dbReference type="HAMAP" id="MF_02126">
    <property type="entry name" value="RF_methyltr_PrmC"/>
    <property type="match status" value="1"/>
</dbReference>